<dbReference type="EMBL" id="JAUSQZ010000001">
    <property type="protein sequence ID" value="MDP9824313.1"/>
    <property type="molecule type" value="Genomic_DNA"/>
</dbReference>
<evidence type="ECO:0000313" key="3">
    <source>
        <dbReference type="Proteomes" id="UP001235712"/>
    </source>
</evidence>
<gene>
    <name evidence="2" type="ORF">J2S57_000062</name>
</gene>
<keyword evidence="3" id="KW-1185">Reference proteome</keyword>
<keyword evidence="1" id="KW-1133">Transmembrane helix</keyword>
<feature type="transmembrane region" description="Helical" evidence="1">
    <location>
        <begin position="20"/>
        <end position="42"/>
    </location>
</feature>
<keyword evidence="1" id="KW-0812">Transmembrane</keyword>
<dbReference type="RefSeq" id="WP_307236628.1">
    <property type="nucleotide sequence ID" value="NZ_JAUSQZ010000001.1"/>
</dbReference>
<evidence type="ECO:0000256" key="1">
    <source>
        <dbReference type="SAM" id="Phobius"/>
    </source>
</evidence>
<accession>A0ABT9NV70</accession>
<organism evidence="2 3">
    <name type="scientific">Kineosporia succinea</name>
    <dbReference type="NCBI Taxonomy" id="84632"/>
    <lineage>
        <taxon>Bacteria</taxon>
        <taxon>Bacillati</taxon>
        <taxon>Actinomycetota</taxon>
        <taxon>Actinomycetes</taxon>
        <taxon>Kineosporiales</taxon>
        <taxon>Kineosporiaceae</taxon>
        <taxon>Kineosporia</taxon>
    </lineage>
</organism>
<proteinExistence type="predicted"/>
<protein>
    <submittedName>
        <fullName evidence="2">Type II secretory pathway component PulJ</fullName>
    </submittedName>
</protein>
<keyword evidence="1" id="KW-0472">Membrane</keyword>
<name>A0ABT9NV70_9ACTN</name>
<sequence>MGPQECDRNQRDAGLSLAELVVAVGVASVLMIAIGVVFNGTLQGVGALQVKTSATADARIAMEAMTRSVRVVYKPDKQSAIEQNQANAITFYALLNRTGSAVTQMPQPTKVQYLFEGNCIRQKTWPASVDAAGNVTWPSSGLVSTCLARTSVAPTFTYYPTGSGTATVTDPNLVRSIGISVEVRDPARPKVKSVQLVGRVTLTNLVADDNNPDSNG</sequence>
<evidence type="ECO:0000313" key="2">
    <source>
        <dbReference type="EMBL" id="MDP9824313.1"/>
    </source>
</evidence>
<dbReference type="Proteomes" id="UP001235712">
    <property type="component" value="Unassembled WGS sequence"/>
</dbReference>
<comment type="caution">
    <text evidence="2">The sequence shown here is derived from an EMBL/GenBank/DDBJ whole genome shotgun (WGS) entry which is preliminary data.</text>
</comment>
<reference evidence="2 3" key="1">
    <citation type="submission" date="2023-07" db="EMBL/GenBank/DDBJ databases">
        <title>Sequencing the genomes of 1000 actinobacteria strains.</title>
        <authorList>
            <person name="Klenk H.-P."/>
        </authorList>
    </citation>
    <scope>NUCLEOTIDE SEQUENCE [LARGE SCALE GENOMIC DNA]</scope>
    <source>
        <strain evidence="2 3">DSM 44388</strain>
    </source>
</reference>